<dbReference type="CTD" id="100006191"/>
<dbReference type="Proteomes" id="UP001501920">
    <property type="component" value="Chromosome 11"/>
</dbReference>
<dbReference type="STRING" id="42514.ENSPNAP00000019378"/>
<dbReference type="PROSITE" id="PS00518">
    <property type="entry name" value="ZF_RING_1"/>
    <property type="match status" value="1"/>
</dbReference>
<dbReference type="InterPro" id="IPR043136">
    <property type="entry name" value="B30.2/SPRY_sf"/>
</dbReference>
<keyword evidence="1" id="KW-0479">Metal-binding</keyword>
<evidence type="ECO:0000259" key="8">
    <source>
        <dbReference type="PROSITE" id="PS50188"/>
    </source>
</evidence>
<dbReference type="InterPro" id="IPR003877">
    <property type="entry name" value="SPRY_dom"/>
</dbReference>
<organism evidence="9 10">
    <name type="scientific">Pygocentrus nattereri</name>
    <name type="common">Red-bellied piranha</name>
    <dbReference type="NCBI Taxonomy" id="42514"/>
    <lineage>
        <taxon>Eukaryota</taxon>
        <taxon>Metazoa</taxon>
        <taxon>Chordata</taxon>
        <taxon>Craniata</taxon>
        <taxon>Vertebrata</taxon>
        <taxon>Euteleostomi</taxon>
        <taxon>Actinopterygii</taxon>
        <taxon>Neopterygii</taxon>
        <taxon>Teleostei</taxon>
        <taxon>Ostariophysi</taxon>
        <taxon>Characiformes</taxon>
        <taxon>Characoidei</taxon>
        <taxon>Pygocentrus</taxon>
    </lineage>
</organism>
<evidence type="ECO:0000259" key="7">
    <source>
        <dbReference type="PROSITE" id="PS50119"/>
    </source>
</evidence>
<dbReference type="InterPro" id="IPR006574">
    <property type="entry name" value="PRY"/>
</dbReference>
<protein>
    <recommendedName>
        <fullName evidence="11">Zinc-binding protein A33-like</fullName>
    </recommendedName>
</protein>
<dbReference type="InterPro" id="IPR001841">
    <property type="entry name" value="Znf_RING"/>
</dbReference>
<dbReference type="CDD" id="cd12893">
    <property type="entry name" value="SPRY_PRY_TRIM35"/>
    <property type="match status" value="1"/>
</dbReference>
<dbReference type="OMA" id="MEACNIA"/>
<feature type="coiled-coil region" evidence="5">
    <location>
        <begin position="125"/>
        <end position="224"/>
    </location>
</feature>
<dbReference type="Pfam" id="PF00643">
    <property type="entry name" value="zf-B_box"/>
    <property type="match status" value="1"/>
</dbReference>
<dbReference type="AlphaFoldDB" id="A0A3B4D7G3"/>
<reference evidence="9" key="3">
    <citation type="submission" date="2025-09" db="UniProtKB">
        <authorList>
            <consortium name="Ensembl"/>
        </authorList>
    </citation>
    <scope>IDENTIFICATION</scope>
</reference>
<proteinExistence type="predicted"/>
<dbReference type="Ensembl" id="ENSPNAT00000029219.2">
    <property type="protein sequence ID" value="ENSPNAP00000019378.2"/>
    <property type="gene ID" value="ENSPNAG00000025954.2"/>
</dbReference>
<sequence length="468" mass="53873">MAEDLSGLELDFTCPICCEVFQDPVALKCSHSFCEECLQQYWSTQKVLLCPVCRKECSRDEPTRSLAFSSLCENFKSRKLAVATDDMCPEHDEKLKLFCFEDKQPICVVCYTSKKHENHKSSPIVEAVQELKENLKVKIENLKVTLDNMSTVQDDYKEQAEQIMTETQSVEEQIKTEFKKLHQFLIEEEDTRIAALRKRESEKKEKIQAKINQLSTNIAILSEAIAYAWQEMEACNIAFLKRYSENIKRLENPPVPNVNLETKQDLKTKKDQTNPIQTLLFTVWTRMQNLISQAPVTLDPNTASNKLMVSEDLSSVSFVEQKLSVADNPERLYVGVLGSQGFSSGLHCWDVEVGNNDHWTIGVVNQSVDRKKLLKMDPSCGMWSIRFFSGKYRVGAKSRKDLNLEECPVVIRVQLDYEKGQIRFYEPFRNITLHTFTNITFTETVFPYFCTGDPDEPLKLYPANKLSW</sequence>
<dbReference type="Gene3D" id="2.60.120.920">
    <property type="match status" value="1"/>
</dbReference>
<dbReference type="InterPro" id="IPR003879">
    <property type="entry name" value="Butyrophylin_SPRY"/>
</dbReference>
<dbReference type="Pfam" id="PF00622">
    <property type="entry name" value="SPRY"/>
    <property type="match status" value="1"/>
</dbReference>
<reference evidence="9 10" key="1">
    <citation type="submission" date="2020-10" db="EMBL/GenBank/DDBJ databases">
        <title>Pygocentrus nattereri (red-bellied piranha) genome, fPygNat1, primary haplotype.</title>
        <authorList>
            <person name="Myers G."/>
            <person name="Meyer A."/>
            <person name="Karagic N."/>
            <person name="Pippel M."/>
            <person name="Winkler S."/>
            <person name="Tracey A."/>
            <person name="Wood J."/>
            <person name="Formenti G."/>
            <person name="Howe K."/>
            <person name="Fedrigo O."/>
            <person name="Jarvis E.D."/>
        </authorList>
    </citation>
    <scope>NUCLEOTIDE SEQUENCE [LARGE SCALE GENOMIC DNA]</scope>
</reference>
<evidence type="ECO:0000256" key="1">
    <source>
        <dbReference type="ARBA" id="ARBA00022723"/>
    </source>
</evidence>
<dbReference type="SUPFAM" id="SSF49899">
    <property type="entry name" value="Concanavalin A-like lectins/glucanases"/>
    <property type="match status" value="1"/>
</dbReference>
<keyword evidence="5" id="KW-0175">Coiled coil</keyword>
<dbReference type="Pfam" id="PF13445">
    <property type="entry name" value="zf-RING_UBOX"/>
    <property type="match status" value="1"/>
</dbReference>
<evidence type="ECO:0000256" key="3">
    <source>
        <dbReference type="ARBA" id="ARBA00022833"/>
    </source>
</evidence>
<dbReference type="SMART" id="SM00336">
    <property type="entry name" value="BBOX"/>
    <property type="match status" value="1"/>
</dbReference>
<accession>A0A3B4D7G3</accession>
<dbReference type="GO" id="GO:0008270">
    <property type="term" value="F:zinc ion binding"/>
    <property type="evidence" value="ECO:0007669"/>
    <property type="project" value="UniProtKB-KW"/>
</dbReference>
<dbReference type="Pfam" id="PF13765">
    <property type="entry name" value="PRY"/>
    <property type="match status" value="1"/>
</dbReference>
<keyword evidence="10" id="KW-1185">Reference proteome</keyword>
<dbReference type="InterPro" id="IPR001870">
    <property type="entry name" value="B30.2/SPRY"/>
</dbReference>
<dbReference type="PROSITE" id="PS50188">
    <property type="entry name" value="B302_SPRY"/>
    <property type="match status" value="1"/>
</dbReference>
<keyword evidence="2 4" id="KW-0863">Zinc-finger</keyword>
<name>A0A3B4D7G3_PYGNA</name>
<dbReference type="PANTHER" id="PTHR24103">
    <property type="entry name" value="E3 UBIQUITIN-PROTEIN LIGASE TRIM"/>
    <property type="match status" value="1"/>
</dbReference>
<dbReference type="InterPro" id="IPR013083">
    <property type="entry name" value="Znf_RING/FYVE/PHD"/>
</dbReference>
<dbReference type="RefSeq" id="XP_017538581.1">
    <property type="nucleotide sequence ID" value="XM_017683092.2"/>
</dbReference>
<dbReference type="InterPro" id="IPR013320">
    <property type="entry name" value="ConA-like_dom_sf"/>
</dbReference>
<dbReference type="InterPro" id="IPR050143">
    <property type="entry name" value="TRIM/RBCC"/>
</dbReference>
<evidence type="ECO:0000313" key="9">
    <source>
        <dbReference type="Ensembl" id="ENSPNAP00000019378.2"/>
    </source>
</evidence>
<dbReference type="InterPro" id="IPR017907">
    <property type="entry name" value="Znf_RING_CS"/>
</dbReference>
<dbReference type="SUPFAM" id="SSF57850">
    <property type="entry name" value="RING/U-box"/>
    <property type="match status" value="1"/>
</dbReference>
<dbReference type="SMART" id="SM00184">
    <property type="entry name" value="RING"/>
    <property type="match status" value="1"/>
</dbReference>
<keyword evidence="3" id="KW-0862">Zinc</keyword>
<feature type="domain" description="B30.2/SPRY" evidence="8">
    <location>
        <begin position="276"/>
        <end position="467"/>
    </location>
</feature>
<dbReference type="Gene3D" id="3.30.160.60">
    <property type="entry name" value="Classic Zinc Finger"/>
    <property type="match status" value="1"/>
</dbReference>
<feature type="domain" description="B box-type" evidence="7">
    <location>
        <begin position="83"/>
        <end position="124"/>
    </location>
</feature>
<dbReference type="InterPro" id="IPR027370">
    <property type="entry name" value="Znf-RING_euk"/>
</dbReference>
<evidence type="ECO:0008006" key="11">
    <source>
        <dbReference type="Google" id="ProtNLM"/>
    </source>
</evidence>
<dbReference type="SMART" id="SM00449">
    <property type="entry name" value="SPRY"/>
    <property type="match status" value="1"/>
</dbReference>
<evidence type="ECO:0000256" key="4">
    <source>
        <dbReference type="PROSITE-ProRule" id="PRU00024"/>
    </source>
</evidence>
<dbReference type="SMART" id="SM00589">
    <property type="entry name" value="PRY"/>
    <property type="match status" value="1"/>
</dbReference>
<dbReference type="PROSITE" id="PS50119">
    <property type="entry name" value="ZF_BBOX"/>
    <property type="match status" value="1"/>
</dbReference>
<dbReference type="GeneTree" id="ENSGT01030000234583"/>
<dbReference type="Gene3D" id="3.30.40.10">
    <property type="entry name" value="Zinc/RING finger domain, C3HC4 (zinc finger)"/>
    <property type="match status" value="1"/>
</dbReference>
<dbReference type="FunFam" id="2.60.120.920:FF:000004">
    <property type="entry name" value="Butyrophilin subfamily 1 member A1"/>
    <property type="match status" value="1"/>
</dbReference>
<dbReference type="SUPFAM" id="SSF57845">
    <property type="entry name" value="B-box zinc-binding domain"/>
    <property type="match status" value="1"/>
</dbReference>
<dbReference type="PROSITE" id="PS50089">
    <property type="entry name" value="ZF_RING_2"/>
    <property type="match status" value="1"/>
</dbReference>
<evidence type="ECO:0000256" key="5">
    <source>
        <dbReference type="SAM" id="Coils"/>
    </source>
</evidence>
<dbReference type="PRINTS" id="PR01407">
    <property type="entry name" value="BUTYPHLNCDUF"/>
</dbReference>
<feature type="domain" description="RING-type" evidence="6">
    <location>
        <begin position="14"/>
        <end position="54"/>
    </location>
</feature>
<evidence type="ECO:0000259" key="6">
    <source>
        <dbReference type="PROSITE" id="PS50089"/>
    </source>
</evidence>
<evidence type="ECO:0000313" key="10">
    <source>
        <dbReference type="Proteomes" id="UP001501920"/>
    </source>
</evidence>
<evidence type="ECO:0000256" key="2">
    <source>
        <dbReference type="ARBA" id="ARBA00022771"/>
    </source>
</evidence>
<reference evidence="9" key="2">
    <citation type="submission" date="2025-08" db="UniProtKB">
        <authorList>
            <consortium name="Ensembl"/>
        </authorList>
    </citation>
    <scope>IDENTIFICATION</scope>
</reference>
<dbReference type="GeneID" id="108411502"/>
<dbReference type="InterPro" id="IPR000315">
    <property type="entry name" value="Znf_B-box"/>
</dbReference>